<dbReference type="PROSITE" id="PS50004">
    <property type="entry name" value="C2"/>
    <property type="match status" value="1"/>
</dbReference>
<sequence>MVAFLYYIPVLKTVLTWDYSVAIRPIFNSLDNFLYRNYRIAGCYGPKWSKEAEYLGGLLCVEVIKGRDIPRKTFLNTSSQYIHVRVGGHSDYCVPAVNNDGGPHFRMTSYFEQDLYSNTLIEITLLNDGIYKDTVVGRVTVPIKELHDVRSFHGWLALDDEAGDPAGYVYVACMYRKSTDAEFNVLNENTFVALKESEGVQWLRQAQGRSKNRIKVRAMAPIDSEPKLSQP</sequence>
<accession>A0A9W8BJM6</accession>
<name>A0A9W8BJM6_9FUNG</name>
<evidence type="ECO:0000259" key="1">
    <source>
        <dbReference type="PROSITE" id="PS50004"/>
    </source>
</evidence>
<dbReference type="CDD" id="cd00030">
    <property type="entry name" value="C2"/>
    <property type="match status" value="1"/>
</dbReference>
<evidence type="ECO:0000313" key="3">
    <source>
        <dbReference type="Proteomes" id="UP001150907"/>
    </source>
</evidence>
<proteinExistence type="predicted"/>
<dbReference type="AlphaFoldDB" id="A0A9W8BJM6"/>
<dbReference type="OrthoDB" id="5527732at2759"/>
<dbReference type="Proteomes" id="UP001150907">
    <property type="component" value="Unassembled WGS sequence"/>
</dbReference>
<feature type="domain" description="C2" evidence="1">
    <location>
        <begin position="42"/>
        <end position="156"/>
    </location>
</feature>
<dbReference type="EMBL" id="JANBQF010000158">
    <property type="protein sequence ID" value="KAJ2004382.1"/>
    <property type="molecule type" value="Genomic_DNA"/>
</dbReference>
<comment type="caution">
    <text evidence="2">The sequence shown here is derived from an EMBL/GenBank/DDBJ whole genome shotgun (WGS) entry which is preliminary data.</text>
</comment>
<dbReference type="SUPFAM" id="SSF49562">
    <property type="entry name" value="C2 domain (Calcium/lipid-binding domain, CaLB)"/>
    <property type="match status" value="1"/>
</dbReference>
<gene>
    <name evidence="2" type="ORF">H4R26_002550</name>
</gene>
<dbReference type="Pfam" id="PF00168">
    <property type="entry name" value="C2"/>
    <property type="match status" value="1"/>
</dbReference>
<protein>
    <recommendedName>
        <fullName evidence="1">C2 domain-containing protein</fullName>
    </recommendedName>
</protein>
<keyword evidence="3" id="KW-1185">Reference proteome</keyword>
<dbReference type="InterPro" id="IPR035892">
    <property type="entry name" value="C2_domain_sf"/>
</dbReference>
<evidence type="ECO:0000313" key="2">
    <source>
        <dbReference type="EMBL" id="KAJ2004382.1"/>
    </source>
</evidence>
<organism evidence="2 3">
    <name type="scientific">Coemansia thaxteri</name>
    <dbReference type="NCBI Taxonomy" id="2663907"/>
    <lineage>
        <taxon>Eukaryota</taxon>
        <taxon>Fungi</taxon>
        <taxon>Fungi incertae sedis</taxon>
        <taxon>Zoopagomycota</taxon>
        <taxon>Kickxellomycotina</taxon>
        <taxon>Kickxellomycetes</taxon>
        <taxon>Kickxellales</taxon>
        <taxon>Kickxellaceae</taxon>
        <taxon>Coemansia</taxon>
    </lineage>
</organism>
<reference evidence="2" key="1">
    <citation type="submission" date="2022-07" db="EMBL/GenBank/DDBJ databases">
        <title>Phylogenomic reconstructions and comparative analyses of Kickxellomycotina fungi.</title>
        <authorList>
            <person name="Reynolds N.K."/>
            <person name="Stajich J.E."/>
            <person name="Barry K."/>
            <person name="Grigoriev I.V."/>
            <person name="Crous P."/>
            <person name="Smith M.E."/>
        </authorList>
    </citation>
    <scope>NUCLEOTIDE SEQUENCE</scope>
    <source>
        <strain evidence="2">IMI 214461</strain>
    </source>
</reference>
<dbReference type="Gene3D" id="2.60.40.150">
    <property type="entry name" value="C2 domain"/>
    <property type="match status" value="1"/>
</dbReference>
<dbReference type="InterPro" id="IPR000008">
    <property type="entry name" value="C2_dom"/>
</dbReference>